<evidence type="ECO:0000256" key="4">
    <source>
        <dbReference type="SAM" id="MobiDB-lite"/>
    </source>
</evidence>
<feature type="compositionally biased region" description="Basic and acidic residues" evidence="4">
    <location>
        <begin position="79"/>
        <end position="94"/>
    </location>
</feature>
<keyword evidence="7" id="KW-1185">Reference proteome</keyword>
<evidence type="ECO:0000313" key="6">
    <source>
        <dbReference type="EMBL" id="CAF9926120.1"/>
    </source>
</evidence>
<organism evidence="6 7">
    <name type="scientific">Heterodermia speciosa</name>
    <dbReference type="NCBI Taxonomy" id="116794"/>
    <lineage>
        <taxon>Eukaryota</taxon>
        <taxon>Fungi</taxon>
        <taxon>Dikarya</taxon>
        <taxon>Ascomycota</taxon>
        <taxon>Pezizomycotina</taxon>
        <taxon>Lecanoromycetes</taxon>
        <taxon>OSLEUM clade</taxon>
        <taxon>Lecanoromycetidae</taxon>
        <taxon>Caliciales</taxon>
        <taxon>Physciaceae</taxon>
        <taxon>Heterodermia</taxon>
    </lineage>
</organism>
<accession>A0A8H3ISQ0</accession>
<keyword evidence="1" id="KW-0346">Stress response</keyword>
<protein>
    <recommendedName>
        <fullName evidence="5">SHSP domain-containing protein</fullName>
    </recommendedName>
</protein>
<feature type="domain" description="SHSP" evidence="5">
    <location>
        <begin position="31"/>
        <end position="220"/>
    </location>
</feature>
<dbReference type="PROSITE" id="PS01031">
    <property type="entry name" value="SHSP"/>
    <property type="match status" value="1"/>
</dbReference>
<comment type="caution">
    <text evidence="6">The sequence shown here is derived from an EMBL/GenBank/DDBJ whole genome shotgun (WGS) entry which is preliminary data.</text>
</comment>
<name>A0A8H3ISQ0_9LECA</name>
<dbReference type="Proteomes" id="UP000664521">
    <property type="component" value="Unassembled WGS sequence"/>
</dbReference>
<gene>
    <name evidence="6" type="ORF">HETSPECPRED_006262</name>
</gene>
<dbReference type="OrthoDB" id="1431247at2759"/>
<evidence type="ECO:0000256" key="1">
    <source>
        <dbReference type="ARBA" id="ARBA00023016"/>
    </source>
</evidence>
<comment type="similarity">
    <text evidence="2 3">Belongs to the small heat shock protein (HSP20) family.</text>
</comment>
<feature type="region of interest" description="Disordered" evidence="4">
    <location>
        <begin position="136"/>
        <end position="167"/>
    </location>
</feature>
<evidence type="ECO:0000313" key="7">
    <source>
        <dbReference type="Proteomes" id="UP000664521"/>
    </source>
</evidence>
<dbReference type="Pfam" id="PF00011">
    <property type="entry name" value="HSP20"/>
    <property type="match status" value="1"/>
</dbReference>
<feature type="region of interest" description="Disordered" evidence="4">
    <location>
        <begin position="79"/>
        <end position="121"/>
    </location>
</feature>
<dbReference type="InterPro" id="IPR008978">
    <property type="entry name" value="HSP20-like_chaperone"/>
</dbReference>
<reference evidence="6" key="1">
    <citation type="submission" date="2021-03" db="EMBL/GenBank/DDBJ databases">
        <authorList>
            <person name="Tagirdzhanova G."/>
        </authorList>
    </citation>
    <scope>NUCLEOTIDE SEQUENCE</scope>
</reference>
<dbReference type="AlphaFoldDB" id="A0A8H3ISQ0"/>
<dbReference type="PANTHER" id="PTHR11527">
    <property type="entry name" value="HEAT-SHOCK PROTEIN 20 FAMILY MEMBER"/>
    <property type="match status" value="1"/>
</dbReference>
<dbReference type="InterPro" id="IPR002068">
    <property type="entry name" value="A-crystallin/Hsp20_dom"/>
</dbReference>
<dbReference type="SUPFAM" id="SSF49764">
    <property type="entry name" value="HSP20-like chaperones"/>
    <property type="match status" value="1"/>
</dbReference>
<evidence type="ECO:0000256" key="2">
    <source>
        <dbReference type="PROSITE-ProRule" id="PRU00285"/>
    </source>
</evidence>
<feature type="compositionally biased region" description="Low complexity" evidence="4">
    <location>
        <begin position="136"/>
        <end position="160"/>
    </location>
</feature>
<dbReference type="Gene3D" id="2.60.40.790">
    <property type="match status" value="1"/>
</dbReference>
<evidence type="ECO:0000259" key="5">
    <source>
        <dbReference type="PROSITE" id="PS01031"/>
    </source>
</evidence>
<dbReference type="EMBL" id="CAJPDS010000040">
    <property type="protein sequence ID" value="CAF9926120.1"/>
    <property type="molecule type" value="Genomic_DNA"/>
</dbReference>
<proteinExistence type="inferred from homology"/>
<sequence>MTSFFPRFPSSEIAPFFRLLDTVDPFLQPRASSRSFVPRFDVREVNSAYELHGEFPGIKQEDIEIEFVDANTLVIRGKAERQSTKASDKGKGKATEQPTVTETVVADTASEKSSSSYQKATVEEDYVDAGAAIEGSEAAETESAAPVEATAAPSTSAEPSNNADPDYKYWVSERSVGQFERRFSFPGRVDQEAVKASLANGILSVTVPKLIREEKKIRIE</sequence>
<dbReference type="CDD" id="cd06464">
    <property type="entry name" value="ACD_sHsps-like"/>
    <property type="match status" value="1"/>
</dbReference>
<dbReference type="InterPro" id="IPR031107">
    <property type="entry name" value="Small_HSP"/>
</dbReference>
<evidence type="ECO:0000256" key="3">
    <source>
        <dbReference type="RuleBase" id="RU003616"/>
    </source>
</evidence>